<accession>A0AAV8YJQ3</accession>
<evidence type="ECO:0000313" key="7">
    <source>
        <dbReference type="Proteomes" id="UP001162162"/>
    </source>
</evidence>
<dbReference type="Proteomes" id="UP001162162">
    <property type="component" value="Unassembled WGS sequence"/>
</dbReference>
<comment type="similarity">
    <text evidence="1">Belongs to the peptidase S28 family.</text>
</comment>
<dbReference type="GO" id="GO:0006508">
    <property type="term" value="P:proteolysis"/>
    <property type="evidence" value="ECO:0007669"/>
    <property type="project" value="UniProtKB-KW"/>
</dbReference>
<dbReference type="InterPro" id="IPR008758">
    <property type="entry name" value="Peptidase_S28"/>
</dbReference>
<dbReference type="AlphaFoldDB" id="A0AAV8YJQ3"/>
<keyword evidence="5" id="KW-0325">Glycoprotein</keyword>
<evidence type="ECO:0000256" key="1">
    <source>
        <dbReference type="ARBA" id="ARBA00011079"/>
    </source>
</evidence>
<comment type="caution">
    <text evidence="6">The sequence shown here is derived from an EMBL/GenBank/DDBJ whole genome shotgun (WGS) entry which is preliminary data.</text>
</comment>
<feature type="non-terminal residue" evidence="6">
    <location>
        <position position="1"/>
    </location>
</feature>
<dbReference type="Pfam" id="PF05577">
    <property type="entry name" value="Peptidase_S28"/>
    <property type="match status" value="1"/>
</dbReference>
<dbReference type="PANTHER" id="PTHR11010">
    <property type="entry name" value="PROTEASE S28 PRO-X CARBOXYPEPTIDASE-RELATED"/>
    <property type="match status" value="1"/>
</dbReference>
<gene>
    <name evidence="6" type="ORF">NQ318_008203</name>
</gene>
<name>A0AAV8YJQ3_9CUCU</name>
<evidence type="ECO:0000256" key="4">
    <source>
        <dbReference type="ARBA" id="ARBA00022801"/>
    </source>
</evidence>
<evidence type="ECO:0000313" key="6">
    <source>
        <dbReference type="EMBL" id="KAJ8951299.1"/>
    </source>
</evidence>
<dbReference type="EMBL" id="JAPWTK010000087">
    <property type="protein sequence ID" value="KAJ8951299.1"/>
    <property type="molecule type" value="Genomic_DNA"/>
</dbReference>
<keyword evidence="3" id="KW-0732">Signal</keyword>
<proteinExistence type="inferred from homology"/>
<keyword evidence="2" id="KW-0645">Protease</keyword>
<dbReference type="GO" id="GO:0070008">
    <property type="term" value="F:serine-type exopeptidase activity"/>
    <property type="evidence" value="ECO:0007669"/>
    <property type="project" value="InterPro"/>
</dbReference>
<keyword evidence="7" id="KW-1185">Reference proteome</keyword>
<dbReference type="Gene3D" id="3.40.50.1820">
    <property type="entry name" value="alpha/beta hydrolase"/>
    <property type="match status" value="1"/>
</dbReference>
<reference evidence="6" key="1">
    <citation type="journal article" date="2023" name="Insect Mol. Biol.">
        <title>Genome sequencing provides insights into the evolution of gene families encoding plant cell wall-degrading enzymes in longhorned beetles.</title>
        <authorList>
            <person name="Shin N.R."/>
            <person name="Okamura Y."/>
            <person name="Kirsch R."/>
            <person name="Pauchet Y."/>
        </authorList>
    </citation>
    <scope>NUCLEOTIDE SEQUENCE</scope>
    <source>
        <strain evidence="6">AMC_N1</strain>
    </source>
</reference>
<evidence type="ECO:0000256" key="5">
    <source>
        <dbReference type="ARBA" id="ARBA00023180"/>
    </source>
</evidence>
<organism evidence="6 7">
    <name type="scientific">Aromia moschata</name>
    <dbReference type="NCBI Taxonomy" id="1265417"/>
    <lineage>
        <taxon>Eukaryota</taxon>
        <taxon>Metazoa</taxon>
        <taxon>Ecdysozoa</taxon>
        <taxon>Arthropoda</taxon>
        <taxon>Hexapoda</taxon>
        <taxon>Insecta</taxon>
        <taxon>Pterygota</taxon>
        <taxon>Neoptera</taxon>
        <taxon>Endopterygota</taxon>
        <taxon>Coleoptera</taxon>
        <taxon>Polyphaga</taxon>
        <taxon>Cucujiformia</taxon>
        <taxon>Chrysomeloidea</taxon>
        <taxon>Cerambycidae</taxon>
        <taxon>Cerambycinae</taxon>
        <taxon>Callichromatini</taxon>
        <taxon>Aromia</taxon>
    </lineage>
</organism>
<protein>
    <submittedName>
        <fullName evidence="6">Uncharacterized protein</fullName>
    </submittedName>
</protein>
<evidence type="ECO:0000256" key="3">
    <source>
        <dbReference type="ARBA" id="ARBA00022729"/>
    </source>
</evidence>
<evidence type="ECO:0000256" key="2">
    <source>
        <dbReference type="ARBA" id="ARBA00022670"/>
    </source>
</evidence>
<sequence length="138" mass="16316">RYYVNEAYYNETARDVAFLHISGEGEASTRWITSGAWIETAELYNALLFQLEHRFYGDSHPFSNSENKLEFDVYRKETATLRYITNDLHHPFQHKMASLNFLIHYLLNFPLSKERDLSTENLRYLSSPQALGDLSYFY</sequence>
<dbReference type="GO" id="GO:0008239">
    <property type="term" value="F:dipeptidyl-peptidase activity"/>
    <property type="evidence" value="ECO:0007669"/>
    <property type="project" value="TreeGrafter"/>
</dbReference>
<dbReference type="PANTHER" id="PTHR11010:SF117">
    <property type="entry name" value="SERINE PROTEASE 16"/>
    <property type="match status" value="1"/>
</dbReference>
<keyword evidence="4" id="KW-0378">Hydrolase</keyword>
<dbReference type="InterPro" id="IPR029058">
    <property type="entry name" value="AB_hydrolase_fold"/>
</dbReference>